<dbReference type="Pfam" id="PF01757">
    <property type="entry name" value="Acyl_transf_3"/>
    <property type="match status" value="1"/>
</dbReference>
<feature type="transmembrane region" description="Helical" evidence="1">
    <location>
        <begin position="234"/>
        <end position="254"/>
    </location>
</feature>
<feature type="transmembrane region" description="Helical" evidence="1">
    <location>
        <begin position="39"/>
        <end position="59"/>
    </location>
</feature>
<dbReference type="InterPro" id="IPR050879">
    <property type="entry name" value="Acyltransferase_3"/>
</dbReference>
<dbReference type="InterPro" id="IPR043968">
    <property type="entry name" value="SGNH"/>
</dbReference>
<dbReference type="EC" id="2.3.1.-" evidence="4"/>
<proteinExistence type="predicted"/>
<accession>A0ABT6JEY5</accession>
<organism evidence="4 5">
    <name type="scientific">Luteimonas rhizosphaericola</name>
    <dbReference type="NCBI Taxonomy" id="3042024"/>
    <lineage>
        <taxon>Bacteria</taxon>
        <taxon>Pseudomonadati</taxon>
        <taxon>Pseudomonadota</taxon>
        <taxon>Gammaproteobacteria</taxon>
        <taxon>Lysobacterales</taxon>
        <taxon>Lysobacteraceae</taxon>
        <taxon>Luteimonas</taxon>
    </lineage>
</organism>
<keyword evidence="5" id="KW-1185">Reference proteome</keyword>
<keyword evidence="1" id="KW-1133">Transmembrane helix</keyword>
<feature type="transmembrane region" description="Helical" evidence="1">
    <location>
        <begin position="107"/>
        <end position="124"/>
    </location>
</feature>
<dbReference type="Proteomes" id="UP001156831">
    <property type="component" value="Unassembled WGS sequence"/>
</dbReference>
<dbReference type="PANTHER" id="PTHR23028">
    <property type="entry name" value="ACETYLTRANSFERASE"/>
    <property type="match status" value="1"/>
</dbReference>
<feature type="transmembrane region" description="Helical" evidence="1">
    <location>
        <begin position="144"/>
        <end position="165"/>
    </location>
</feature>
<evidence type="ECO:0000259" key="2">
    <source>
        <dbReference type="Pfam" id="PF01757"/>
    </source>
</evidence>
<dbReference type="EMBL" id="JARXRN010000016">
    <property type="protein sequence ID" value="MDH5829232.1"/>
    <property type="molecule type" value="Genomic_DNA"/>
</dbReference>
<feature type="transmembrane region" description="Helical" evidence="1">
    <location>
        <begin position="289"/>
        <end position="308"/>
    </location>
</feature>
<feature type="transmembrane region" description="Helical" evidence="1">
    <location>
        <begin position="79"/>
        <end position="100"/>
    </location>
</feature>
<feature type="domain" description="SGNH" evidence="3">
    <location>
        <begin position="422"/>
        <end position="640"/>
    </location>
</feature>
<dbReference type="RefSeq" id="WP_280599291.1">
    <property type="nucleotide sequence ID" value="NZ_JARXRN010000016.1"/>
</dbReference>
<gene>
    <name evidence="4" type="ORF">QFW80_01690</name>
</gene>
<keyword evidence="4" id="KW-0808">Transferase</keyword>
<feature type="transmembrane region" description="Helical" evidence="1">
    <location>
        <begin position="360"/>
        <end position="380"/>
    </location>
</feature>
<feature type="transmembrane region" description="Helical" evidence="1">
    <location>
        <begin position="202"/>
        <end position="222"/>
    </location>
</feature>
<protein>
    <submittedName>
        <fullName evidence="4">Acyltransferase family protein</fullName>
        <ecNumber evidence="4">2.3.1.-</ecNumber>
    </submittedName>
</protein>
<dbReference type="InterPro" id="IPR002656">
    <property type="entry name" value="Acyl_transf_3_dom"/>
</dbReference>
<feature type="transmembrane region" description="Helical" evidence="1">
    <location>
        <begin position="260"/>
        <end position="277"/>
    </location>
</feature>
<evidence type="ECO:0000256" key="1">
    <source>
        <dbReference type="SAM" id="Phobius"/>
    </source>
</evidence>
<feature type="domain" description="Acyltransferase 3" evidence="2">
    <location>
        <begin position="13"/>
        <end position="343"/>
    </location>
</feature>
<keyword evidence="4" id="KW-0012">Acyltransferase</keyword>
<evidence type="ECO:0000313" key="4">
    <source>
        <dbReference type="EMBL" id="MDH5829232.1"/>
    </source>
</evidence>
<evidence type="ECO:0000313" key="5">
    <source>
        <dbReference type="Proteomes" id="UP001156831"/>
    </source>
</evidence>
<dbReference type="Pfam" id="PF19040">
    <property type="entry name" value="SGNH"/>
    <property type="match status" value="1"/>
</dbReference>
<reference evidence="4 5" key="1">
    <citation type="submission" date="2023-04" db="EMBL/GenBank/DDBJ databases">
        <title>Luteimonas sp. M1R5S18.</title>
        <authorList>
            <person name="Sun J.-Q."/>
        </authorList>
    </citation>
    <scope>NUCLEOTIDE SEQUENCE [LARGE SCALE GENOMIC DNA]</scope>
    <source>
        <strain evidence="4 5">M1R5S18</strain>
    </source>
</reference>
<dbReference type="PANTHER" id="PTHR23028:SF53">
    <property type="entry name" value="ACYL_TRANSF_3 DOMAIN-CONTAINING PROTEIN"/>
    <property type="match status" value="1"/>
</dbReference>
<keyword evidence="1" id="KW-0812">Transmembrane</keyword>
<name>A0ABT6JEY5_9GAMM</name>
<keyword evidence="1" id="KW-0472">Membrane</keyword>
<feature type="transmembrane region" description="Helical" evidence="1">
    <location>
        <begin position="172"/>
        <end position="190"/>
    </location>
</feature>
<evidence type="ECO:0000259" key="3">
    <source>
        <dbReference type="Pfam" id="PF19040"/>
    </source>
</evidence>
<feature type="transmembrane region" description="Helical" evidence="1">
    <location>
        <begin position="314"/>
        <end position="339"/>
    </location>
</feature>
<comment type="caution">
    <text evidence="4">The sequence shown here is derived from an EMBL/GenBank/DDBJ whole genome shotgun (WGS) entry which is preliminary data.</text>
</comment>
<sequence>MVASIEHRGAYRPEIDGLRAIAVASVVLHHVNREWLPGGYVGVDIFFVISGFLITSIIHRDLAAGTFSLGDFYLRRVRRIMPALLVVTAATLAAGMLLLLPDALERLSRSALYAVFSAANIYFWRFLDDGYFAESSDQEPLLHLWSLGVEEQFYLAWPLLLVLLAGVGRRRVGVAVLAAAAVGVASFALAEATNASSPKFAYFMLPTRAGELMVGALLALVLERLQPMRGASAFLAEGVGLAGMAMIGWSLVALDDLTPFPGLNALYPCLGAGMIILGGSRSKVLQWLLANRAAVGLGLISYSLYLWHWPILAFLRYFFASIAGVHIGVALLAMLVLSLATYRFVERPARRVRWTGWRQVVVLFVLPALLVSLAAGYAVATAGLKTRIESSDRLRRLEAATAPAFEFDENCQISKRVPGILSDPRCLIGYASAAGDAPQVLLWGDSHAAHHVGVLDVLGKHGGLRIRNASHSSCPPVFDASSPFAKYEESCLWFQREVRAQIGDGRFNVVVLGAAWSTYEDMPDFEPKLLATIEEIIDGGARVVLLGRVPVQSDYNRQCSQRWIRINGTGCGEPTVRNRRMAFNERLAALQDRDPAIAYLEVGSAICDPERCPSHLDGLPIYFDKSHLSMRGSARVGEHLIATGRADAWLAALSGGAWRSNGQGDGASQVPPVPLPVAAEDGIDRRMFAGLALRVPFQVISDSEIEQDGSRLRKIVVGFERADSRALARQLDRQLVAAGFRRIGMRRVKGGQRFNFRAEDDVRFTLLVLPRSHSEPADSASTGSLELVIARPARGR</sequence>
<dbReference type="GO" id="GO:0016746">
    <property type="term" value="F:acyltransferase activity"/>
    <property type="evidence" value="ECO:0007669"/>
    <property type="project" value="UniProtKB-KW"/>
</dbReference>